<dbReference type="STRING" id="370526.SAMN04489835_1287"/>
<proteinExistence type="predicted"/>
<evidence type="ECO:0000313" key="3">
    <source>
        <dbReference type="Proteomes" id="UP000182915"/>
    </source>
</evidence>
<dbReference type="Gene3D" id="3.10.310.70">
    <property type="match status" value="1"/>
</dbReference>
<evidence type="ECO:0000259" key="1">
    <source>
        <dbReference type="Pfam" id="PF07969"/>
    </source>
</evidence>
<sequence>MTSTLYTNATVLTCDRSNSIAEAVAVADGRITAVGSEAFVRRTAGPDAAVVDLDGATVMPGFIDTHPHLLHFGVIAEPLVDLGDAVDHMDIAARLTFRTKTTPAGEWIMTTPVGEPHYFLRRSYRHLTERVLPDRITLDRAAPHHPVFIQAWAPVIPNTCVLNSAGLQRLGIDRHTADRVGDVWVEKDASGEPTGRLHGAVTLYYNNDDFMNSLLRQLPLLQPNAFEPGVVHAMRDANAHGVTTIYEAHAMDFSHIELYQWLRSTDQLSLRVQCAPEAHVYGMPDDHPPDVDRLLARLRRAAGMVNRDDDILRIDGITIGRGGSCHAGQLLLREPYRGPFGTMTSGRSFVPVDTVEKVMRFCLASGLRLNMMIAGNGELDDYLEQLESLIRPLRAEDRPWIVQHAAIAEPEQISRLAALDLDLTTTMSFSWGKGELFADRVGEAILEHLVPLQRFLNAGLTVGCGTDWGPKNVFEHLALAAEPRYGASGRAAATAGVSRIDALATWTRTAAQVLRWNDIGSLVAGHHADMIVVDRNPLTCPLSDLPHTRVLTTMLGGRPVGGSAPTVCNRNSRVEAT</sequence>
<feature type="domain" description="Amidohydrolase 3" evidence="1">
    <location>
        <begin position="50"/>
        <end position="560"/>
    </location>
</feature>
<organism evidence="2 3">
    <name type="scientific">Mycolicibacterium rutilum</name>
    <name type="common">Mycobacterium rutilum</name>
    <dbReference type="NCBI Taxonomy" id="370526"/>
    <lineage>
        <taxon>Bacteria</taxon>
        <taxon>Bacillati</taxon>
        <taxon>Actinomycetota</taxon>
        <taxon>Actinomycetes</taxon>
        <taxon>Mycobacteriales</taxon>
        <taxon>Mycobacteriaceae</taxon>
        <taxon>Mycolicibacterium</taxon>
    </lineage>
</organism>
<dbReference type="EMBL" id="LT629971">
    <property type="protein sequence ID" value="SEH54827.1"/>
    <property type="molecule type" value="Genomic_DNA"/>
</dbReference>
<dbReference type="RefSeq" id="WP_083406462.1">
    <property type="nucleotide sequence ID" value="NZ_LT629971.1"/>
</dbReference>
<dbReference type="InterPro" id="IPR011059">
    <property type="entry name" value="Metal-dep_hydrolase_composite"/>
</dbReference>
<name>A0A1H6J2K2_MYCRU</name>
<dbReference type="PANTHER" id="PTHR22642:SF2">
    <property type="entry name" value="PROTEIN LONG AFTER FAR-RED 3"/>
    <property type="match status" value="1"/>
</dbReference>
<gene>
    <name evidence="2" type="ORF">SAMN04489835_1287</name>
</gene>
<dbReference type="GO" id="GO:0016810">
    <property type="term" value="F:hydrolase activity, acting on carbon-nitrogen (but not peptide) bonds"/>
    <property type="evidence" value="ECO:0007669"/>
    <property type="project" value="InterPro"/>
</dbReference>
<dbReference type="Proteomes" id="UP000182915">
    <property type="component" value="Chromosome I"/>
</dbReference>
<dbReference type="OrthoDB" id="3189065at2"/>
<dbReference type="Gene3D" id="2.30.40.10">
    <property type="entry name" value="Urease, subunit C, domain 1"/>
    <property type="match status" value="1"/>
</dbReference>
<accession>A0A1H6J2K2</accession>
<dbReference type="AlphaFoldDB" id="A0A1H6J2K2"/>
<evidence type="ECO:0000313" key="2">
    <source>
        <dbReference type="EMBL" id="SEH54827.1"/>
    </source>
</evidence>
<reference evidence="3" key="1">
    <citation type="submission" date="2016-10" db="EMBL/GenBank/DDBJ databases">
        <authorList>
            <person name="Varghese N."/>
            <person name="Submissions S."/>
        </authorList>
    </citation>
    <scope>NUCLEOTIDE SEQUENCE [LARGE SCALE GENOMIC DNA]</scope>
    <source>
        <strain evidence="3">DSM 45405</strain>
    </source>
</reference>
<keyword evidence="3" id="KW-1185">Reference proteome</keyword>
<dbReference type="InterPro" id="IPR013108">
    <property type="entry name" value="Amidohydro_3"/>
</dbReference>
<protein>
    <recommendedName>
        <fullName evidence="1">Amidohydrolase 3 domain-containing protein</fullName>
    </recommendedName>
</protein>
<dbReference type="SUPFAM" id="SSF51338">
    <property type="entry name" value="Composite domain of metallo-dependent hydrolases"/>
    <property type="match status" value="1"/>
</dbReference>
<dbReference type="Pfam" id="PF07969">
    <property type="entry name" value="Amidohydro_3"/>
    <property type="match status" value="1"/>
</dbReference>
<dbReference type="SUPFAM" id="SSF51556">
    <property type="entry name" value="Metallo-dependent hydrolases"/>
    <property type="match status" value="1"/>
</dbReference>
<dbReference type="Gene3D" id="3.20.20.140">
    <property type="entry name" value="Metal-dependent hydrolases"/>
    <property type="match status" value="1"/>
</dbReference>
<dbReference type="PANTHER" id="PTHR22642">
    <property type="entry name" value="IMIDAZOLONEPROPIONASE"/>
    <property type="match status" value="1"/>
</dbReference>
<dbReference type="InterPro" id="IPR032466">
    <property type="entry name" value="Metal_Hydrolase"/>
</dbReference>